<organism evidence="2 3">
    <name type="scientific">Piscirickettsia litoralis</name>
    <dbReference type="NCBI Taxonomy" id="1891921"/>
    <lineage>
        <taxon>Bacteria</taxon>
        <taxon>Pseudomonadati</taxon>
        <taxon>Pseudomonadota</taxon>
        <taxon>Gammaproteobacteria</taxon>
        <taxon>Thiotrichales</taxon>
        <taxon>Piscirickettsiaceae</taxon>
        <taxon>Piscirickettsia</taxon>
    </lineage>
</organism>
<dbReference type="InterPro" id="IPR002818">
    <property type="entry name" value="DJ-1/PfpI"/>
</dbReference>
<dbReference type="CDD" id="cd03139">
    <property type="entry name" value="GATase1_PfpI_2"/>
    <property type="match status" value="1"/>
</dbReference>
<comment type="caution">
    <text evidence="2">The sequence shown here is derived from an EMBL/GenBank/DDBJ whole genome shotgun (WGS) entry which is preliminary data.</text>
</comment>
<protein>
    <recommendedName>
        <fullName evidence="1">DJ-1/PfpI domain-containing protein</fullName>
    </recommendedName>
</protein>
<dbReference type="EMBL" id="MDTU01000001">
    <property type="protein sequence ID" value="ODN43544.1"/>
    <property type="molecule type" value="Genomic_DNA"/>
</dbReference>
<dbReference type="PANTHER" id="PTHR43130:SF15">
    <property type="entry name" value="THIJ_PFPI FAMILY PROTEIN (AFU_ORTHOLOGUE AFUA_5G14240)"/>
    <property type="match status" value="1"/>
</dbReference>
<gene>
    <name evidence="2" type="ORF">BGC07_12235</name>
</gene>
<dbReference type="SUPFAM" id="SSF52317">
    <property type="entry name" value="Class I glutamine amidotransferase-like"/>
    <property type="match status" value="1"/>
</dbReference>
<dbReference type="Pfam" id="PF01965">
    <property type="entry name" value="DJ-1_PfpI"/>
    <property type="match status" value="1"/>
</dbReference>
<dbReference type="Gene3D" id="3.40.50.880">
    <property type="match status" value="1"/>
</dbReference>
<reference evidence="2 3" key="1">
    <citation type="submission" date="2016-08" db="EMBL/GenBank/DDBJ databases">
        <title>Draft genome sequence of Candidatus Piscirickettsia litoralis, from seawater.</title>
        <authorList>
            <person name="Wan X."/>
            <person name="Lee A.J."/>
            <person name="Hou S."/>
            <person name="Donachie S.P."/>
        </authorList>
    </citation>
    <scope>NUCLEOTIDE SEQUENCE [LARGE SCALE GENOMIC DNA]</scope>
    <source>
        <strain evidence="2 3">Y2</strain>
    </source>
</reference>
<sequence length="205" mass="23087">MEKSLTLKLAVLLYDGFELLDVFGPLEVFGQCDNQFEISLIGENEIIQAYQGQRLVTDYKLDDNTEKFDVILVPGGLGSRQQIYSSKLGDWLIKHNQAAQYILSVCTGAVFLAQYGLLSNKRATTNKMAMDWVMEFGENIHWQKKARWVVDGQIWTSSGVSAGIDMSLAFVAELFGFEYAKAVADKIEYVWNADSDCDPFYLHGL</sequence>
<evidence type="ECO:0000259" key="1">
    <source>
        <dbReference type="Pfam" id="PF01965"/>
    </source>
</evidence>
<dbReference type="RefSeq" id="WP_069313342.1">
    <property type="nucleotide sequence ID" value="NZ_MDTU01000001.1"/>
</dbReference>
<name>A0ABX3ABQ2_9GAMM</name>
<feature type="domain" description="DJ-1/PfpI" evidence="1">
    <location>
        <begin position="8"/>
        <end position="172"/>
    </location>
</feature>
<accession>A0ABX3ABQ2</accession>
<keyword evidence="3" id="KW-1185">Reference proteome</keyword>
<dbReference type="Proteomes" id="UP000094329">
    <property type="component" value="Unassembled WGS sequence"/>
</dbReference>
<dbReference type="InterPro" id="IPR052158">
    <property type="entry name" value="INH-QAR"/>
</dbReference>
<dbReference type="PANTHER" id="PTHR43130">
    <property type="entry name" value="ARAC-FAMILY TRANSCRIPTIONAL REGULATOR"/>
    <property type="match status" value="1"/>
</dbReference>
<evidence type="ECO:0000313" key="3">
    <source>
        <dbReference type="Proteomes" id="UP000094329"/>
    </source>
</evidence>
<dbReference type="InterPro" id="IPR029062">
    <property type="entry name" value="Class_I_gatase-like"/>
</dbReference>
<evidence type="ECO:0000313" key="2">
    <source>
        <dbReference type="EMBL" id="ODN43544.1"/>
    </source>
</evidence>
<proteinExistence type="predicted"/>